<reference evidence="10 11" key="1">
    <citation type="journal article" date="2017" name="Antonie Van Leeuwenhoek">
        <title>Rhizobium rhizosphaerae sp. nov., a novel species isolated from rice rhizosphere.</title>
        <authorList>
            <person name="Zhao J.J."/>
            <person name="Zhang J."/>
            <person name="Zhang R.J."/>
            <person name="Zhang C.W."/>
            <person name="Yin H.Q."/>
            <person name="Zhang X.X."/>
        </authorList>
    </citation>
    <scope>NUCLEOTIDE SEQUENCE [LARGE SCALE GENOMIC DNA]</scope>
    <source>
        <strain evidence="10 11">S18K6</strain>
    </source>
</reference>
<dbReference type="Pfam" id="PF21384">
    <property type="entry name" value="Cas3_I-F_Cas2"/>
    <property type="match status" value="1"/>
</dbReference>
<keyword evidence="8" id="KW-0051">Antiviral defense</keyword>
<keyword evidence="5" id="KW-0378">Hydrolase</keyword>
<proteinExistence type="inferred from homology"/>
<dbReference type="GO" id="GO:0016787">
    <property type="term" value="F:hydrolase activity"/>
    <property type="evidence" value="ECO:0007669"/>
    <property type="project" value="UniProtKB-KW"/>
</dbReference>
<dbReference type="Proteomes" id="UP000006320">
    <property type="component" value="Unassembled WGS sequence"/>
</dbReference>
<gene>
    <name evidence="10" type="ORF">GCHA_1654</name>
</gene>
<evidence type="ECO:0000256" key="2">
    <source>
        <dbReference type="ARBA" id="ARBA00009046"/>
    </source>
</evidence>
<keyword evidence="7" id="KW-0067">ATP-binding</keyword>
<name>A0AAV3UX13_9ALTE</name>
<dbReference type="Gene3D" id="1.10.3210.30">
    <property type="match status" value="1"/>
</dbReference>
<keyword evidence="4" id="KW-0547">Nucleotide-binding</keyword>
<dbReference type="Pfam" id="PF22590">
    <property type="entry name" value="Cas3-like_C_2"/>
    <property type="match status" value="1"/>
</dbReference>
<evidence type="ECO:0000256" key="4">
    <source>
        <dbReference type="ARBA" id="ARBA00022741"/>
    </source>
</evidence>
<feature type="domain" description="HD Cas3-type" evidence="9">
    <location>
        <begin position="102"/>
        <end position="328"/>
    </location>
</feature>
<dbReference type="GO" id="GO:0051607">
    <property type="term" value="P:defense response to virus"/>
    <property type="evidence" value="ECO:0007669"/>
    <property type="project" value="UniProtKB-KW"/>
</dbReference>
<organism evidence="10 11">
    <name type="scientific">Paraglaciecola chathamensis S18K6</name>
    <dbReference type="NCBI Taxonomy" id="1127672"/>
    <lineage>
        <taxon>Bacteria</taxon>
        <taxon>Pseudomonadati</taxon>
        <taxon>Pseudomonadota</taxon>
        <taxon>Gammaproteobacteria</taxon>
        <taxon>Alteromonadales</taxon>
        <taxon>Alteromonadaceae</taxon>
        <taxon>Paraglaciecola</taxon>
    </lineage>
</organism>
<evidence type="ECO:0000256" key="5">
    <source>
        <dbReference type="ARBA" id="ARBA00022801"/>
    </source>
</evidence>
<keyword evidence="3" id="KW-0479">Metal-binding</keyword>
<evidence type="ECO:0000256" key="8">
    <source>
        <dbReference type="ARBA" id="ARBA00023118"/>
    </source>
</evidence>
<evidence type="ECO:0000256" key="1">
    <source>
        <dbReference type="ARBA" id="ARBA00006847"/>
    </source>
</evidence>
<keyword evidence="6" id="KW-0347">Helicase</keyword>
<dbReference type="InterPro" id="IPR013395">
    <property type="entry name" value="CRISPR-assoc_Cas3_yers"/>
</dbReference>
<dbReference type="GO" id="GO:0004386">
    <property type="term" value="F:helicase activity"/>
    <property type="evidence" value="ECO:0007669"/>
    <property type="project" value="UniProtKB-KW"/>
</dbReference>
<dbReference type="EMBL" id="BAEM01000024">
    <property type="protein sequence ID" value="GAC09607.1"/>
    <property type="molecule type" value="Genomic_DNA"/>
</dbReference>
<evidence type="ECO:0000259" key="9">
    <source>
        <dbReference type="PROSITE" id="PS51643"/>
    </source>
</evidence>
<sequence>MMVTFVSQCEKSALKKTRRVLDAFANRIGDNTWQTVITEDGLLTVKKMLRQTASKSTAVSCHWIRSRARSQFMWVVGNKHKFNSEGVVAVNYTKLDIEHKEWENGWELNEAIMLASSLAGLFHDFGKANDLFQQKLAGKTQSKSEPYRHEWVSLRLFEAFIKDLTDQEWLTKLVEINQQSIAAHAENEIHKILFKDNGKHQNPFNSFGDNTQFGKLVAWLIVSHHRLPYPQVNSVKLDEAEHWLTKCFDCHWNSKNAENLADIEPSVINANWRFVHGTPLLSKAWQNKASEISKRALSYQKLSEKTDWLNQRFVSHLSRLSLMLADHYYSSLELKDSKMKWRDDSYQANANTDRKTNQLKQKLDEHNIGVAHNAFLFAKNLPALKYTLPALAQHRLFSQSAKDRKYQWQDKAFKASKEFAKTSEKQGFFGINMASTGCGKTMANARIMYAIADEREGCRFSVALGLRTLTLQTGDAYRDLLKLGDDELAVLIGSNAVKLLHQLNKDDETSAKPDHGSESAQDFFEQLYVSYEGQIYDGRLKHWLKGNPKLEQLISAPILVSTIDHLMPATESKRGGKQIAPMLRLLTSDLILDEPDDFGLEDLPALCRLVNWAGMLGSRVLLSSATLPPALISALYDAYVAGRKHYNQANFPHNSNQGVVCAWFDENKSEVELIKNKEGFKQKNNTFIELRLKKLAANSKVLRKGKIVNIELPDTDNSDSTGQNIDEKNQQVYQNVADSIHQQIHELHSQHHVTHSSGKKVSIGVVRMANINPMIAVAKILLAMSPRANYKFHFCIYHSQFPLALRSYKEFRLDKTLTRYDEQALWQQPEIANALKADVLNKISADNHVFIVLGTSVVEVGRDHDYDWAIAEPSSLRSIIQLAGRIQRHRQVPPTTANLIVLNQNIRALKGEQVAYCKPGFETPELPLNSKDLNELLTTELDNISAMPRIVEPQMSRGDFAKAPIGSHNREMANAIKSFAIQEHRALRVTLDVIGGKKKDLFYNSDKPAALWWNENSVIDWSAEFIHQTEFRKSQPQEEFILRLEEDEALTWSQIDDTCYPPVYLEQSNRFIDENQSIGLAQGNHWWFNLSVEETYQIFADKLNESLRQVSETFGVTGLREPRKDQELNWHWHEQLGVFDNK</sequence>
<dbReference type="GO" id="GO:0005524">
    <property type="term" value="F:ATP binding"/>
    <property type="evidence" value="ECO:0007669"/>
    <property type="project" value="UniProtKB-KW"/>
</dbReference>
<evidence type="ECO:0000256" key="6">
    <source>
        <dbReference type="ARBA" id="ARBA00022806"/>
    </source>
</evidence>
<evidence type="ECO:0000313" key="11">
    <source>
        <dbReference type="Proteomes" id="UP000006320"/>
    </source>
</evidence>
<comment type="similarity">
    <text evidence="1">In the N-terminal section; belongs to the CRISPR-associated nuclease Cas3-HD family.</text>
</comment>
<dbReference type="SUPFAM" id="SSF52540">
    <property type="entry name" value="P-loop containing nucleoside triphosphate hydrolases"/>
    <property type="match status" value="1"/>
</dbReference>
<dbReference type="InterPro" id="IPR038257">
    <property type="entry name" value="CRISPR-assoc_Cas3_HD_sf"/>
</dbReference>
<evidence type="ECO:0000313" key="10">
    <source>
        <dbReference type="EMBL" id="GAC09607.1"/>
    </source>
</evidence>
<accession>A0AAV3UX13</accession>
<dbReference type="InterPro" id="IPR048823">
    <property type="entry name" value="Cas3_I-F_Cas2"/>
</dbReference>
<protein>
    <recommendedName>
        <fullName evidence="9">HD Cas3-type domain-containing protein</fullName>
    </recommendedName>
</protein>
<dbReference type="RefSeq" id="WP_007986844.1">
    <property type="nucleotide sequence ID" value="NZ_BAEM01000024.1"/>
</dbReference>
<evidence type="ECO:0000256" key="3">
    <source>
        <dbReference type="ARBA" id="ARBA00022723"/>
    </source>
</evidence>
<dbReference type="InterPro" id="IPR006483">
    <property type="entry name" value="CRISPR-assoc_Cas3_HD"/>
</dbReference>
<dbReference type="GO" id="GO:0046872">
    <property type="term" value="F:metal ion binding"/>
    <property type="evidence" value="ECO:0007669"/>
    <property type="project" value="UniProtKB-KW"/>
</dbReference>
<dbReference type="PROSITE" id="PS51643">
    <property type="entry name" value="HD_CAS3"/>
    <property type="match status" value="1"/>
</dbReference>
<dbReference type="InterPro" id="IPR027417">
    <property type="entry name" value="P-loop_NTPase"/>
</dbReference>
<dbReference type="NCBIfam" id="TIGR02562">
    <property type="entry name" value="cas3_yersinia"/>
    <property type="match status" value="1"/>
</dbReference>
<evidence type="ECO:0000256" key="7">
    <source>
        <dbReference type="ARBA" id="ARBA00022840"/>
    </source>
</evidence>
<dbReference type="InterPro" id="IPR054712">
    <property type="entry name" value="Cas3-like_dom"/>
</dbReference>
<dbReference type="AlphaFoldDB" id="A0AAV3UX13"/>
<comment type="similarity">
    <text evidence="2">In the central section; belongs to the CRISPR-associated helicase Cas3 family.</text>
</comment>
<comment type="caution">
    <text evidence="10">The sequence shown here is derived from an EMBL/GenBank/DDBJ whole genome shotgun (WGS) entry which is preliminary data.</text>
</comment>